<reference evidence="2" key="1">
    <citation type="submission" date="2023-03" db="EMBL/GenBank/DDBJ databases">
        <title>Massive genome expansion in bonnet fungi (Mycena s.s.) driven by repeated elements and novel gene families across ecological guilds.</title>
        <authorList>
            <consortium name="Lawrence Berkeley National Laboratory"/>
            <person name="Harder C.B."/>
            <person name="Miyauchi S."/>
            <person name="Viragh M."/>
            <person name="Kuo A."/>
            <person name="Thoen E."/>
            <person name="Andreopoulos B."/>
            <person name="Lu D."/>
            <person name="Skrede I."/>
            <person name="Drula E."/>
            <person name="Henrissat B."/>
            <person name="Morin E."/>
            <person name="Kohler A."/>
            <person name="Barry K."/>
            <person name="LaButti K."/>
            <person name="Morin E."/>
            <person name="Salamov A."/>
            <person name="Lipzen A."/>
            <person name="Mereny Z."/>
            <person name="Hegedus B."/>
            <person name="Baldrian P."/>
            <person name="Stursova M."/>
            <person name="Weitz H."/>
            <person name="Taylor A."/>
            <person name="Grigoriev I.V."/>
            <person name="Nagy L.G."/>
            <person name="Martin F."/>
            <person name="Kauserud H."/>
        </authorList>
    </citation>
    <scope>NUCLEOTIDE SEQUENCE</scope>
    <source>
        <strain evidence="2">CBHHK002</strain>
    </source>
</reference>
<name>A0AAD6Z6A3_9AGAR</name>
<dbReference type="EMBL" id="JARIHO010000080">
    <property type="protein sequence ID" value="KAJ7309950.1"/>
    <property type="molecule type" value="Genomic_DNA"/>
</dbReference>
<feature type="region of interest" description="Disordered" evidence="1">
    <location>
        <begin position="168"/>
        <end position="217"/>
    </location>
</feature>
<accession>A0AAD6Z6A3</accession>
<dbReference type="AlphaFoldDB" id="A0AAD6Z6A3"/>
<evidence type="ECO:0000313" key="2">
    <source>
        <dbReference type="EMBL" id="KAJ7309950.1"/>
    </source>
</evidence>
<protein>
    <submittedName>
        <fullName evidence="2">Uncharacterized protein</fullName>
    </submittedName>
</protein>
<feature type="compositionally biased region" description="Pro residues" evidence="1">
    <location>
        <begin position="67"/>
        <end position="76"/>
    </location>
</feature>
<comment type="caution">
    <text evidence="2">The sequence shown here is derived from an EMBL/GenBank/DDBJ whole genome shotgun (WGS) entry which is preliminary data.</text>
</comment>
<sequence length="237" mass="25910">MHLLLVDPPRRTFAKVGTAVYHGGHDIIPRRGGPQARTSAGSLPLGLAPVDRSSQAVSVPPSLARTPRPPPPPRPAPLCDGHLLPCIPFLESARVCTRIRIGILVPPHLVVPYCSPHLLLNHPAYRPSPHTLPPRFTCAGPPLHSSLHSTHGRARAPKTFSFGRYLPGAHPTTKPKPTSSVARSAPRPMGSVTVLPPPPRRLRVPDYAESSRSNSGCRLYDSREFPDEVRLLWWILR</sequence>
<gene>
    <name evidence="2" type="ORF">DFH08DRAFT_899012</name>
</gene>
<dbReference type="Proteomes" id="UP001218218">
    <property type="component" value="Unassembled WGS sequence"/>
</dbReference>
<evidence type="ECO:0000256" key="1">
    <source>
        <dbReference type="SAM" id="MobiDB-lite"/>
    </source>
</evidence>
<evidence type="ECO:0000313" key="3">
    <source>
        <dbReference type="Proteomes" id="UP001218218"/>
    </source>
</evidence>
<organism evidence="2 3">
    <name type="scientific">Mycena albidolilacea</name>
    <dbReference type="NCBI Taxonomy" id="1033008"/>
    <lineage>
        <taxon>Eukaryota</taxon>
        <taxon>Fungi</taxon>
        <taxon>Dikarya</taxon>
        <taxon>Basidiomycota</taxon>
        <taxon>Agaricomycotina</taxon>
        <taxon>Agaricomycetes</taxon>
        <taxon>Agaricomycetidae</taxon>
        <taxon>Agaricales</taxon>
        <taxon>Marasmiineae</taxon>
        <taxon>Mycenaceae</taxon>
        <taxon>Mycena</taxon>
    </lineage>
</organism>
<keyword evidence="3" id="KW-1185">Reference proteome</keyword>
<proteinExistence type="predicted"/>
<feature type="region of interest" description="Disordered" evidence="1">
    <location>
        <begin position="27"/>
        <end position="76"/>
    </location>
</feature>